<gene>
    <name evidence="1" type="ORF">Amon02_000958600</name>
</gene>
<name>A0ACB5TTG5_AMBMO</name>
<evidence type="ECO:0000313" key="2">
    <source>
        <dbReference type="Proteomes" id="UP001165064"/>
    </source>
</evidence>
<accession>A0ACB5TTG5</accession>
<organism evidence="1 2">
    <name type="scientific">Ambrosiozyma monospora</name>
    <name type="common">Yeast</name>
    <name type="synonym">Endomycopsis monosporus</name>
    <dbReference type="NCBI Taxonomy" id="43982"/>
    <lineage>
        <taxon>Eukaryota</taxon>
        <taxon>Fungi</taxon>
        <taxon>Dikarya</taxon>
        <taxon>Ascomycota</taxon>
        <taxon>Saccharomycotina</taxon>
        <taxon>Pichiomycetes</taxon>
        <taxon>Pichiales</taxon>
        <taxon>Pichiaceae</taxon>
        <taxon>Ambrosiozyma</taxon>
    </lineage>
</organism>
<evidence type="ECO:0000313" key="1">
    <source>
        <dbReference type="EMBL" id="GME94499.1"/>
    </source>
</evidence>
<dbReference type="EMBL" id="BSXS01009063">
    <property type="protein sequence ID" value="GME94499.1"/>
    <property type="molecule type" value="Genomic_DNA"/>
</dbReference>
<reference evidence="1" key="1">
    <citation type="submission" date="2023-04" db="EMBL/GenBank/DDBJ databases">
        <title>Ambrosiozyma monospora NBRC 10751.</title>
        <authorList>
            <person name="Ichikawa N."/>
            <person name="Sato H."/>
            <person name="Tonouchi N."/>
        </authorList>
    </citation>
    <scope>NUCLEOTIDE SEQUENCE</scope>
    <source>
        <strain evidence="1">NBRC 10751</strain>
    </source>
</reference>
<comment type="caution">
    <text evidence="1">The sequence shown here is derived from an EMBL/GenBank/DDBJ whole genome shotgun (WGS) entry which is preliminary data.</text>
</comment>
<protein>
    <submittedName>
        <fullName evidence="1">Unnamed protein product</fullName>
    </submittedName>
</protein>
<proteinExistence type="predicted"/>
<sequence>MTQELTKKPKILYIPIENPVHDEEAWKTLNEKFDLVYYDCPTTDDWIKELANPSSKFHRIQGACRSTWLKGEPYRTHLLFKGELATHLPDSLEIVVQTGHGYDTADVGYLTSRGIIFCNSPDCCSIATADVGTSLVLQSFKTQGDRRWVLLDWVILDF</sequence>
<dbReference type="Proteomes" id="UP001165064">
    <property type="component" value="Unassembled WGS sequence"/>
</dbReference>
<keyword evidence="2" id="KW-1185">Reference proteome</keyword>